<dbReference type="AlphaFoldDB" id="A0A9Q0DCJ2"/>
<reference evidence="2" key="1">
    <citation type="submission" date="2022-07" db="EMBL/GenBank/DDBJ databases">
        <title>Chromosome-level genome of Muraenolepis orangiensis.</title>
        <authorList>
            <person name="Kim J."/>
        </authorList>
    </citation>
    <scope>NUCLEOTIDE SEQUENCE</scope>
    <source>
        <strain evidence="2">KU_S4_2022</strain>
        <tissue evidence="2">Muscle</tissue>
    </source>
</reference>
<dbReference type="Pfam" id="PF15077">
    <property type="entry name" value="MAJIN"/>
    <property type="match status" value="1"/>
</dbReference>
<dbReference type="PANTHER" id="PTHR35824">
    <property type="entry name" value="MEMBRANE-ANCHORED JUNCTION PROTEIN MAJIN"/>
    <property type="match status" value="1"/>
</dbReference>
<dbReference type="InterPro" id="IPR027816">
    <property type="entry name" value="MAJIN"/>
</dbReference>
<dbReference type="GO" id="GO:0070197">
    <property type="term" value="P:meiotic attachment of telomere to nuclear envelope"/>
    <property type="evidence" value="ECO:0007669"/>
    <property type="project" value="TreeGrafter"/>
</dbReference>
<evidence type="ECO:0000313" key="2">
    <source>
        <dbReference type="EMBL" id="KAJ3585108.1"/>
    </source>
</evidence>
<dbReference type="Proteomes" id="UP001148018">
    <property type="component" value="Unassembled WGS sequence"/>
</dbReference>
<dbReference type="GO" id="GO:0007129">
    <property type="term" value="P:homologous chromosome pairing at meiosis"/>
    <property type="evidence" value="ECO:0007669"/>
    <property type="project" value="TreeGrafter"/>
</dbReference>
<dbReference type="PANTHER" id="PTHR35824:SF1">
    <property type="entry name" value="MEMBRANE-ANCHORED JUNCTION PROTEIN"/>
    <property type="match status" value="1"/>
</dbReference>
<name>A0A9Q0DCJ2_9TELE</name>
<feature type="region of interest" description="Disordered" evidence="1">
    <location>
        <begin position="96"/>
        <end position="116"/>
    </location>
</feature>
<organism evidence="2 3">
    <name type="scientific">Muraenolepis orangiensis</name>
    <name type="common">Patagonian moray cod</name>
    <dbReference type="NCBI Taxonomy" id="630683"/>
    <lineage>
        <taxon>Eukaryota</taxon>
        <taxon>Metazoa</taxon>
        <taxon>Chordata</taxon>
        <taxon>Craniata</taxon>
        <taxon>Vertebrata</taxon>
        <taxon>Euteleostomi</taxon>
        <taxon>Actinopterygii</taxon>
        <taxon>Neopterygii</taxon>
        <taxon>Teleostei</taxon>
        <taxon>Neoteleostei</taxon>
        <taxon>Acanthomorphata</taxon>
        <taxon>Zeiogadaria</taxon>
        <taxon>Gadariae</taxon>
        <taxon>Gadiformes</taxon>
        <taxon>Muraenolepidoidei</taxon>
        <taxon>Muraenolepididae</taxon>
        <taxon>Muraenolepis</taxon>
    </lineage>
</organism>
<dbReference type="GO" id="GO:0005637">
    <property type="term" value="C:nuclear inner membrane"/>
    <property type="evidence" value="ECO:0007669"/>
    <property type="project" value="TreeGrafter"/>
</dbReference>
<evidence type="ECO:0000256" key="1">
    <source>
        <dbReference type="SAM" id="MobiDB-lite"/>
    </source>
</evidence>
<sequence length="145" mass="16192">MSLRAFSFPVPETRFFKAGRLEIIRVSLANLGDLRAFFSTHFHVFPDKKPWPTASTVSFNHGGHKMSAYPYVITLRLEPNAPTSGYGAKEHWTPFKAPLSRPLPCPEPPSKRSKTDSPLEAIILQEILGVEAGIPCHVIQCHVTR</sequence>
<keyword evidence="3" id="KW-1185">Reference proteome</keyword>
<dbReference type="EMBL" id="JANIIK010000118">
    <property type="protein sequence ID" value="KAJ3585108.1"/>
    <property type="molecule type" value="Genomic_DNA"/>
</dbReference>
<proteinExistence type="predicted"/>
<protein>
    <submittedName>
        <fullName evidence="2">Uncharacterized protein</fullName>
    </submittedName>
</protein>
<dbReference type="OrthoDB" id="6162963at2759"/>
<evidence type="ECO:0000313" key="3">
    <source>
        <dbReference type="Proteomes" id="UP001148018"/>
    </source>
</evidence>
<accession>A0A9Q0DCJ2</accession>
<gene>
    <name evidence="2" type="ORF">NHX12_013830</name>
</gene>
<comment type="caution">
    <text evidence="2">The sequence shown here is derived from an EMBL/GenBank/DDBJ whole genome shotgun (WGS) entry which is preliminary data.</text>
</comment>
<dbReference type="GO" id="GO:0003677">
    <property type="term" value="F:DNA binding"/>
    <property type="evidence" value="ECO:0007669"/>
    <property type="project" value="InterPro"/>
</dbReference>